<keyword evidence="3" id="KW-0325">Glycoprotein</keyword>
<evidence type="ECO:0000313" key="5">
    <source>
        <dbReference type="EMBL" id="CAD7646366.1"/>
    </source>
</evidence>
<dbReference type="InterPro" id="IPR001375">
    <property type="entry name" value="Peptidase_S9_cat"/>
</dbReference>
<evidence type="ECO:0000256" key="3">
    <source>
        <dbReference type="ARBA" id="ARBA00023180"/>
    </source>
</evidence>
<accession>A0A7R9LR74</accession>
<reference evidence="5" key="1">
    <citation type="submission" date="2020-11" db="EMBL/GenBank/DDBJ databases">
        <authorList>
            <person name="Tran Van P."/>
        </authorList>
    </citation>
    <scope>NUCLEOTIDE SEQUENCE</scope>
</reference>
<dbReference type="GO" id="GO:0005886">
    <property type="term" value="C:plasma membrane"/>
    <property type="evidence" value="ECO:0007669"/>
    <property type="project" value="TreeGrafter"/>
</dbReference>
<feature type="non-terminal residue" evidence="5">
    <location>
        <position position="193"/>
    </location>
</feature>
<dbReference type="EMBL" id="OC891172">
    <property type="protein sequence ID" value="CAD7646366.1"/>
    <property type="molecule type" value="Genomic_DNA"/>
</dbReference>
<dbReference type="SUPFAM" id="SSF53474">
    <property type="entry name" value="alpha/beta-Hydrolases"/>
    <property type="match status" value="1"/>
</dbReference>
<dbReference type="Gene3D" id="3.40.50.1820">
    <property type="entry name" value="alpha/beta hydrolase"/>
    <property type="match status" value="1"/>
</dbReference>
<evidence type="ECO:0000256" key="2">
    <source>
        <dbReference type="ARBA" id="ARBA00022825"/>
    </source>
</evidence>
<keyword evidence="1" id="KW-0645">Protease</keyword>
<proteinExistence type="predicted"/>
<dbReference type="AlphaFoldDB" id="A0A7R9LR74"/>
<gene>
    <name evidence="5" type="ORF">OSB1V03_LOCUS20942</name>
</gene>
<dbReference type="InterPro" id="IPR029058">
    <property type="entry name" value="AB_hydrolase_fold"/>
</dbReference>
<protein>
    <recommendedName>
        <fullName evidence="4">Peptidase S9 prolyl oligopeptidase catalytic domain-containing protein</fullName>
    </recommendedName>
</protein>
<dbReference type="Pfam" id="PF00326">
    <property type="entry name" value="Peptidase_S9"/>
    <property type="match status" value="1"/>
</dbReference>
<dbReference type="PANTHER" id="PTHR11731">
    <property type="entry name" value="PROTEASE FAMILY S9B,C DIPEPTIDYL-PEPTIDASE IV-RELATED"/>
    <property type="match status" value="1"/>
</dbReference>
<keyword evidence="6" id="KW-1185">Reference proteome</keyword>
<organism evidence="5">
    <name type="scientific">Medioppia subpectinata</name>
    <dbReference type="NCBI Taxonomy" id="1979941"/>
    <lineage>
        <taxon>Eukaryota</taxon>
        <taxon>Metazoa</taxon>
        <taxon>Ecdysozoa</taxon>
        <taxon>Arthropoda</taxon>
        <taxon>Chelicerata</taxon>
        <taxon>Arachnida</taxon>
        <taxon>Acari</taxon>
        <taxon>Acariformes</taxon>
        <taxon>Sarcoptiformes</taxon>
        <taxon>Oribatida</taxon>
        <taxon>Brachypylina</taxon>
        <taxon>Oppioidea</taxon>
        <taxon>Oppiidae</taxon>
        <taxon>Medioppia</taxon>
    </lineage>
</organism>
<dbReference type="GO" id="GO:0008239">
    <property type="term" value="F:dipeptidyl-peptidase activity"/>
    <property type="evidence" value="ECO:0007669"/>
    <property type="project" value="TreeGrafter"/>
</dbReference>
<dbReference type="OrthoDB" id="16520at2759"/>
<dbReference type="GO" id="GO:0008236">
    <property type="term" value="F:serine-type peptidase activity"/>
    <property type="evidence" value="ECO:0007669"/>
    <property type="project" value="UniProtKB-KW"/>
</dbReference>
<evidence type="ECO:0000256" key="1">
    <source>
        <dbReference type="ARBA" id="ARBA00022438"/>
    </source>
</evidence>
<name>A0A7R9LR74_9ACAR</name>
<keyword evidence="1" id="KW-0378">Hydrolase</keyword>
<feature type="domain" description="Peptidase S9 prolyl oligopeptidase catalytic" evidence="4">
    <location>
        <begin position="147"/>
        <end position="193"/>
    </location>
</feature>
<keyword evidence="2" id="KW-0720">Serine protease</keyword>
<sequence length="193" mass="21561">MATLASNPGEKHLMSAPLNESSAKTKPVCHTCLMNTYTTDKNKTCLVSDIEFSEGAKHYILNCLGPHIPRSEIRSTADDRLLYTLKENKQLKNKTKGLSLPKRILMKVPVGGYEIDVMLYVPHDFDSKSKQKYPLVFNVYGGPGMPYIDSKSIAIWGWSYGGYVATKALENDYNDTVFSCGVAVAPVSDWMYY</sequence>
<dbReference type="Gene3D" id="2.140.10.30">
    <property type="entry name" value="Dipeptidylpeptidase IV, N-terminal domain"/>
    <property type="match status" value="1"/>
</dbReference>
<dbReference type="GO" id="GO:0004177">
    <property type="term" value="F:aminopeptidase activity"/>
    <property type="evidence" value="ECO:0007669"/>
    <property type="project" value="UniProtKB-KW"/>
</dbReference>
<keyword evidence="1" id="KW-0031">Aminopeptidase</keyword>
<dbReference type="Proteomes" id="UP000759131">
    <property type="component" value="Unassembled WGS sequence"/>
</dbReference>
<dbReference type="GO" id="GO:0006508">
    <property type="term" value="P:proteolysis"/>
    <property type="evidence" value="ECO:0007669"/>
    <property type="project" value="InterPro"/>
</dbReference>
<dbReference type="InterPro" id="IPR050278">
    <property type="entry name" value="Serine_Prot_S9B/DPPIV"/>
</dbReference>
<dbReference type="EMBL" id="CAJPIZ010036597">
    <property type="protein sequence ID" value="CAG2120996.1"/>
    <property type="molecule type" value="Genomic_DNA"/>
</dbReference>
<dbReference type="PANTHER" id="PTHR11731:SF200">
    <property type="entry name" value="DIPEPTIDYL PEPTIDASE 10, ISOFORM B"/>
    <property type="match status" value="1"/>
</dbReference>
<evidence type="ECO:0000313" key="6">
    <source>
        <dbReference type="Proteomes" id="UP000759131"/>
    </source>
</evidence>
<evidence type="ECO:0000259" key="4">
    <source>
        <dbReference type="Pfam" id="PF00326"/>
    </source>
</evidence>